<feature type="binding site" evidence="6">
    <location>
        <begin position="438"/>
        <end position="439"/>
    </location>
    <ligand>
        <name>L-glutamate</name>
        <dbReference type="ChEBI" id="CHEBI:29985"/>
    </ligand>
</feature>
<dbReference type="InterPro" id="IPR000101">
    <property type="entry name" value="GGT_peptidase"/>
</dbReference>
<dbReference type="EMBL" id="CADCXN010000002">
    <property type="protein sequence ID" value="CAA9889422.1"/>
    <property type="molecule type" value="Genomic_DNA"/>
</dbReference>
<keyword evidence="7 8" id="KW-0378">Hydrolase</keyword>
<keyword evidence="3 7" id="KW-0012">Acyltransferase</keyword>
<gene>
    <name evidence="8" type="primary">ggt</name>
    <name evidence="8" type="ORF">METHB2_100063</name>
</gene>
<comment type="caution">
    <text evidence="8">The sequence shown here is derived from an EMBL/GenBank/DDBJ whole genome shotgun (WGS) entry which is preliminary data.</text>
</comment>
<comment type="catalytic activity">
    <reaction evidence="2 7">
        <text>glutathione + H2O = L-cysteinylglycine + L-glutamate</text>
        <dbReference type="Rhea" id="RHEA:28807"/>
        <dbReference type="ChEBI" id="CHEBI:15377"/>
        <dbReference type="ChEBI" id="CHEBI:29985"/>
        <dbReference type="ChEBI" id="CHEBI:57925"/>
        <dbReference type="ChEBI" id="CHEBI:61694"/>
        <dbReference type="EC" id="3.4.19.13"/>
    </reaction>
</comment>
<dbReference type="InterPro" id="IPR043138">
    <property type="entry name" value="GGT_lsub"/>
</dbReference>
<comment type="PTM">
    <text evidence="7">Cleaved by autocatalysis into a large and a small subunit.</text>
</comment>
<dbReference type="GO" id="GO:0036374">
    <property type="term" value="F:glutathione hydrolase activity"/>
    <property type="evidence" value="ECO:0007669"/>
    <property type="project" value="UniProtKB-UniRule"/>
</dbReference>
<dbReference type="GO" id="GO:0006750">
    <property type="term" value="P:glutathione biosynthetic process"/>
    <property type="evidence" value="ECO:0007669"/>
    <property type="project" value="UniProtKB-KW"/>
</dbReference>
<keyword evidence="7" id="KW-0808">Transferase</keyword>
<feature type="binding site" evidence="6">
    <location>
        <position position="409"/>
    </location>
    <ligand>
        <name>L-glutamate</name>
        <dbReference type="ChEBI" id="CHEBI:29985"/>
    </ligand>
</feature>
<feature type="active site" description="Nucleophile" evidence="5">
    <location>
        <position position="367"/>
    </location>
</feature>
<keyword evidence="7" id="KW-0317">Glutathione biosynthesis</keyword>
<feature type="binding site" evidence="6">
    <location>
        <begin position="385"/>
        <end position="387"/>
    </location>
    <ligand>
        <name>L-glutamate</name>
        <dbReference type="ChEBI" id="CHEBI:29985"/>
    </ligand>
</feature>
<dbReference type="RefSeq" id="WP_174624441.1">
    <property type="nucleotide sequence ID" value="NZ_CADCXN010000002.1"/>
</dbReference>
<accession>A0A8S0XE36</accession>
<organism evidence="8 9">
    <name type="scientific">Candidatus Methylobacter favarea</name>
    <dbReference type="NCBI Taxonomy" id="2707345"/>
    <lineage>
        <taxon>Bacteria</taxon>
        <taxon>Pseudomonadati</taxon>
        <taxon>Pseudomonadota</taxon>
        <taxon>Gammaproteobacteria</taxon>
        <taxon>Methylococcales</taxon>
        <taxon>Methylococcaceae</taxon>
        <taxon>Methylobacter</taxon>
    </lineage>
</organism>
<dbReference type="Proteomes" id="UP000494216">
    <property type="component" value="Unassembled WGS sequence"/>
</dbReference>
<keyword evidence="7" id="KW-0865">Zymogen</keyword>
<name>A0A8S0XE36_9GAMM</name>
<dbReference type="NCBIfam" id="TIGR00066">
    <property type="entry name" value="g_glut_trans"/>
    <property type="match status" value="1"/>
</dbReference>
<dbReference type="InterPro" id="IPR051792">
    <property type="entry name" value="GGT_bact"/>
</dbReference>
<dbReference type="PANTHER" id="PTHR43199">
    <property type="entry name" value="GLUTATHIONE HYDROLASE"/>
    <property type="match status" value="1"/>
</dbReference>
<dbReference type="InterPro" id="IPR029055">
    <property type="entry name" value="Ntn_hydrolases_N"/>
</dbReference>
<dbReference type="GO" id="GO:0006751">
    <property type="term" value="P:glutathione catabolic process"/>
    <property type="evidence" value="ECO:0007669"/>
    <property type="project" value="UniProtKB-UniRule"/>
</dbReference>
<dbReference type="EC" id="2.3.2.2" evidence="7"/>
<feature type="binding site" evidence="6">
    <location>
        <position position="459"/>
    </location>
    <ligand>
        <name>L-glutamate</name>
        <dbReference type="ChEBI" id="CHEBI:29985"/>
    </ligand>
</feature>
<evidence type="ECO:0000256" key="3">
    <source>
        <dbReference type="ARBA" id="ARBA00023315"/>
    </source>
</evidence>
<dbReference type="Pfam" id="PF01019">
    <property type="entry name" value="G_glu_transpept"/>
    <property type="match status" value="1"/>
</dbReference>
<protein>
    <recommendedName>
        <fullName evidence="7">Glutathione hydrolase proenzyme</fullName>
        <ecNumber evidence="7">2.3.2.2</ecNumber>
        <ecNumber evidence="7">3.4.19.13</ecNumber>
    </recommendedName>
    <component>
        <recommendedName>
            <fullName evidence="7">Glutathione hydrolase large chain</fullName>
        </recommendedName>
    </component>
    <component>
        <recommendedName>
            <fullName evidence="7">Glutathione hydrolase small chain</fullName>
        </recommendedName>
    </component>
</protein>
<dbReference type="GO" id="GO:0103068">
    <property type="term" value="F:leukotriene C4 gamma-glutamyl transferase activity"/>
    <property type="evidence" value="ECO:0007669"/>
    <property type="project" value="UniProtKB-EC"/>
</dbReference>
<evidence type="ECO:0000256" key="7">
    <source>
        <dbReference type="RuleBase" id="RU368036"/>
    </source>
</evidence>
<dbReference type="Gene3D" id="1.10.246.130">
    <property type="match status" value="1"/>
</dbReference>
<comment type="similarity">
    <text evidence="7">Belongs to the gamma-glutamyltransferase family.</text>
</comment>
<keyword evidence="9" id="KW-1185">Reference proteome</keyword>
<comment type="catalytic activity">
    <reaction evidence="1 7">
        <text>an S-substituted glutathione + H2O = an S-substituted L-cysteinylglycine + L-glutamate</text>
        <dbReference type="Rhea" id="RHEA:59468"/>
        <dbReference type="ChEBI" id="CHEBI:15377"/>
        <dbReference type="ChEBI" id="CHEBI:29985"/>
        <dbReference type="ChEBI" id="CHEBI:90779"/>
        <dbReference type="ChEBI" id="CHEBI:143103"/>
        <dbReference type="EC" id="3.4.19.13"/>
    </reaction>
</comment>
<evidence type="ECO:0000313" key="9">
    <source>
        <dbReference type="Proteomes" id="UP000494216"/>
    </source>
</evidence>
<proteinExistence type="inferred from homology"/>
<dbReference type="PRINTS" id="PR01210">
    <property type="entry name" value="GGTRANSPTASE"/>
</dbReference>
<dbReference type="AlphaFoldDB" id="A0A8S0XE36"/>
<dbReference type="PANTHER" id="PTHR43199:SF6">
    <property type="entry name" value="GLUTATHIONE HYDROLASE PROENZYME"/>
    <property type="match status" value="1"/>
</dbReference>
<dbReference type="SUPFAM" id="SSF56235">
    <property type="entry name" value="N-terminal nucleophile aminohydrolases (Ntn hydrolases)"/>
    <property type="match status" value="1"/>
</dbReference>
<comment type="pathway">
    <text evidence="7">Sulfur metabolism; glutathione metabolism.</text>
</comment>
<evidence type="ECO:0000256" key="4">
    <source>
        <dbReference type="ARBA" id="ARBA00047417"/>
    </source>
</evidence>
<dbReference type="Gene3D" id="3.60.20.40">
    <property type="match status" value="1"/>
</dbReference>
<comment type="catalytic activity">
    <reaction evidence="4 7">
        <text>an N-terminal (5-L-glutamyl)-[peptide] + an alpha-amino acid = 5-L-glutamyl amino acid + an N-terminal L-alpha-aminoacyl-[peptide]</text>
        <dbReference type="Rhea" id="RHEA:23904"/>
        <dbReference type="Rhea" id="RHEA-COMP:9780"/>
        <dbReference type="Rhea" id="RHEA-COMP:9795"/>
        <dbReference type="ChEBI" id="CHEBI:77644"/>
        <dbReference type="ChEBI" id="CHEBI:78597"/>
        <dbReference type="ChEBI" id="CHEBI:78599"/>
        <dbReference type="ChEBI" id="CHEBI:78608"/>
        <dbReference type="EC" id="2.3.2.2"/>
    </reaction>
</comment>
<sequence length="557" mass="59735">MLNKSGAVIVLIVIFWGGRIYADASHVAIASAHPLATNAGFEILAKGGNVFDAAVAVSAALAVVEPAGSGLGGGGYWLLHREKDGFETMIDGREKAPMAAHKNMFLDKQGRVIPGLSRDGALAAAIPGMPAALVHLSEKYGRLSLAESLAPAIRQAQTGFAIGEKYNKLLKFRAEVVKKNPQTARIFLNKGKLPKTYSILRQPELAYTLKQLAKSGRGGFYSGEVAKKLVNGVSKAGGIWTKEDLASYQVVEREPVRGEYHGMKITSAAPSSSGGIVLIEALNILSAYDLKNADEITRKHLIVEAMRRAYHDRALYLGDADFVDLPVRHLLNGDYAAGLRSSIRQDKALPSNMLSGYLQPQPEGDNTTHFSIIDNEGNRVAATLSINLPFGSGFVAAGTGVLLNDEMDDFVALPGAMNSYGLVGGVANAIAPGKRMLSSMTPAFLEDRSRVAVLGTPGGSRIISMVLLAALDFAQGNGPDSWVREPRFHHQFIPDVVEYEKDAMTANEVTDLAAMGHTMKEARYRYGDMQAVQWNKITHALTAASDRRGEGRAIAGH</sequence>
<evidence type="ECO:0000256" key="5">
    <source>
        <dbReference type="PIRSR" id="PIRSR600101-1"/>
    </source>
</evidence>
<dbReference type="InterPro" id="IPR043137">
    <property type="entry name" value="GGT_ssub_C"/>
</dbReference>
<evidence type="ECO:0000256" key="6">
    <source>
        <dbReference type="PIRSR" id="PIRSR600101-2"/>
    </source>
</evidence>
<evidence type="ECO:0000256" key="2">
    <source>
        <dbReference type="ARBA" id="ARBA00001089"/>
    </source>
</evidence>
<feature type="binding site" evidence="6">
    <location>
        <position position="93"/>
    </location>
    <ligand>
        <name>L-glutamate</name>
        <dbReference type="ChEBI" id="CHEBI:29985"/>
    </ligand>
</feature>
<evidence type="ECO:0000313" key="8">
    <source>
        <dbReference type="EMBL" id="CAA9889422.1"/>
    </source>
</evidence>
<dbReference type="EC" id="3.4.19.13" evidence="7"/>
<evidence type="ECO:0000256" key="1">
    <source>
        <dbReference type="ARBA" id="ARBA00001049"/>
    </source>
</evidence>
<comment type="subunit">
    <text evidence="7">This enzyme consists of two polypeptide chains, which are synthesized in precursor form from a single polypeptide.</text>
</comment>
<reference evidence="8 9" key="1">
    <citation type="submission" date="2020-02" db="EMBL/GenBank/DDBJ databases">
        <authorList>
            <person name="Hogendoorn C."/>
        </authorList>
    </citation>
    <scope>NUCLEOTIDE SEQUENCE [LARGE SCALE GENOMIC DNA]</scope>
    <source>
        <strain evidence="8">METHB21</strain>
    </source>
</reference>